<dbReference type="AlphaFoldDB" id="A0A0P6X6M5"/>
<evidence type="ECO:0000313" key="1">
    <source>
        <dbReference type="EMBL" id="KPL75015.1"/>
    </source>
</evidence>
<protein>
    <submittedName>
        <fullName evidence="1">Uncharacterized protein</fullName>
    </submittedName>
</protein>
<evidence type="ECO:0000313" key="2">
    <source>
        <dbReference type="Proteomes" id="UP000050514"/>
    </source>
</evidence>
<comment type="caution">
    <text evidence="1">The sequence shown here is derived from an EMBL/GenBank/DDBJ whole genome shotgun (WGS) entry which is preliminary data.</text>
</comment>
<dbReference type="RefSeq" id="WP_061916172.1">
    <property type="nucleotide sequence ID" value="NZ_DF967971.1"/>
</dbReference>
<keyword evidence="2" id="KW-1185">Reference proteome</keyword>
<name>A0A0P6X6M5_9CHLR</name>
<sequence length="106" mass="12189">MYNSDTEVMFPPRVISHLRNLRGVEWQALIDQVCSAEASLVDRAAFTLMMVRLGGCQTCTIDSYRGMRGCTMCARQTIRRFRGADHELVKQFEHCKSEVQQFVNKI</sequence>
<gene>
    <name evidence="1" type="ORF">AC812_10980</name>
</gene>
<proteinExistence type="predicted"/>
<reference evidence="1 2" key="1">
    <citation type="submission" date="2015-07" db="EMBL/GenBank/DDBJ databases">
        <title>Draft genome of Bellilinea caldifistulae DSM 17877.</title>
        <authorList>
            <person name="Hemp J."/>
            <person name="Ward L.M."/>
            <person name="Pace L.A."/>
            <person name="Fischer W.W."/>
        </authorList>
    </citation>
    <scope>NUCLEOTIDE SEQUENCE [LARGE SCALE GENOMIC DNA]</scope>
    <source>
        <strain evidence="1 2">GOMI-1</strain>
    </source>
</reference>
<accession>A0A0P6X6M5</accession>
<organism evidence="1 2">
    <name type="scientific">Bellilinea caldifistulae</name>
    <dbReference type="NCBI Taxonomy" id="360411"/>
    <lineage>
        <taxon>Bacteria</taxon>
        <taxon>Bacillati</taxon>
        <taxon>Chloroflexota</taxon>
        <taxon>Anaerolineae</taxon>
        <taxon>Anaerolineales</taxon>
        <taxon>Anaerolineaceae</taxon>
        <taxon>Bellilinea</taxon>
    </lineage>
</organism>
<dbReference type="Proteomes" id="UP000050514">
    <property type="component" value="Unassembled WGS sequence"/>
</dbReference>
<dbReference type="EMBL" id="LGHJ01000016">
    <property type="protein sequence ID" value="KPL75015.1"/>
    <property type="molecule type" value="Genomic_DNA"/>
</dbReference>
<dbReference type="OrthoDB" id="160789at2"/>